<dbReference type="CDD" id="cd00386">
    <property type="entry name" value="Heme_Cu_Oxidase_III_like"/>
    <property type="match status" value="1"/>
</dbReference>
<sequence>MSLFSIVNIVFVVFVLPCIFFFHPFILLVGLVTWFFVFLKFVGGDLCSIKFYYKIGFWLFLLSEVIVFGSLLTCCLWFQVLDSECLAYAYFIPLVETVLLVGSSFFISAYHCLVSSARGVLYLYITLFSALLFMFLAIYEILGSVTSSLFNPHAACCFMTVGLHFSHVLIGSVLLVQLLYFSSFRYVRRNSDMYIIYWHFVDYVWLFVFSIVYLSV</sequence>
<keyword evidence="7 9" id="KW-0472">Membrane</keyword>
<evidence type="ECO:0000256" key="9">
    <source>
        <dbReference type="SAM" id="Phobius"/>
    </source>
</evidence>
<name>A7J1K6_TRIRE</name>
<reference evidence="12" key="2">
    <citation type="submission" date="2016-10" db="EMBL/GenBank/DDBJ databases">
        <title>Complete mitochondrial genomes of 50 helminths species.</title>
        <authorList>
            <person name="Kikuchi T."/>
            <person name="Holroyd N."/>
            <person name="Berriman M."/>
        </authorList>
    </citation>
    <scope>NUCLEOTIDE SEQUENCE</scope>
</reference>
<accession>A7J1K6</accession>
<dbReference type="RefSeq" id="YP_001382121.1">
    <property type="nucleotide sequence ID" value="NC_009680.1"/>
</dbReference>
<dbReference type="Gene3D" id="1.20.120.80">
    <property type="entry name" value="Cytochrome c oxidase, subunit III, four-helix bundle"/>
    <property type="match status" value="1"/>
</dbReference>
<dbReference type="GO" id="GO:0019646">
    <property type="term" value="P:aerobic electron transport chain"/>
    <property type="evidence" value="ECO:0007669"/>
    <property type="project" value="InterPro"/>
</dbReference>
<dbReference type="PROSITE" id="PS50253">
    <property type="entry name" value="COX3"/>
    <property type="match status" value="1"/>
</dbReference>
<dbReference type="GO" id="GO:0004129">
    <property type="term" value="F:cytochrome-c oxidase activity"/>
    <property type="evidence" value="ECO:0007669"/>
    <property type="project" value="InterPro"/>
</dbReference>
<evidence type="ECO:0000256" key="7">
    <source>
        <dbReference type="ARBA" id="ARBA00023136"/>
    </source>
</evidence>
<dbReference type="CTD" id="4514"/>
<reference evidence="11" key="1">
    <citation type="journal article" date="2007" name="J. Parasitol.">
        <title>The complete mitochondrial genome of the bird schistosome Trichobilharzia regenti (Platyhelminthes: Digenea), causative agent of cercarial dermatitis.</title>
        <authorList>
            <person name="Webster B.L."/>
            <person name="Rudolfova J."/>
            <person name="Horak P."/>
            <person name="Littlewood D.T."/>
        </authorList>
    </citation>
    <scope>NUCLEOTIDE SEQUENCE</scope>
</reference>
<evidence type="ECO:0000259" key="10">
    <source>
        <dbReference type="PROSITE" id="PS50253"/>
    </source>
</evidence>
<dbReference type="PANTHER" id="PTHR11403">
    <property type="entry name" value="CYTOCHROME C OXIDASE SUBUNIT III"/>
    <property type="match status" value="1"/>
</dbReference>
<evidence type="ECO:0000256" key="6">
    <source>
        <dbReference type="ARBA" id="ARBA00022989"/>
    </source>
</evidence>
<evidence type="ECO:0000256" key="1">
    <source>
        <dbReference type="ARBA" id="ARBA00004141"/>
    </source>
</evidence>
<evidence type="ECO:0000256" key="2">
    <source>
        <dbReference type="ARBA" id="ARBA00010581"/>
    </source>
</evidence>
<feature type="transmembrane region" description="Helical" evidence="9">
    <location>
        <begin position="162"/>
        <end position="182"/>
    </location>
</feature>
<geneLocation type="mitochondrion" evidence="11"/>
<evidence type="ECO:0000256" key="5">
    <source>
        <dbReference type="ARBA" id="ARBA00022967"/>
    </source>
</evidence>
<keyword evidence="5" id="KW-1278">Translocase</keyword>
<dbReference type="InterPro" id="IPR035973">
    <property type="entry name" value="Cyt_c_oxidase_su3-like_sf"/>
</dbReference>
<feature type="transmembrane region" description="Helical" evidence="9">
    <location>
        <begin position="51"/>
        <end position="80"/>
    </location>
</feature>
<dbReference type="AlphaFoldDB" id="A7J1K6"/>
<keyword evidence="8 11" id="KW-0496">Mitochondrion</keyword>
<feature type="domain" description="Heme-copper oxidase subunit III family profile" evidence="10">
    <location>
        <begin position="1"/>
        <end position="216"/>
    </location>
</feature>
<dbReference type="Pfam" id="PF00510">
    <property type="entry name" value="COX3"/>
    <property type="match status" value="1"/>
</dbReference>
<dbReference type="PANTHER" id="PTHR11403:SF7">
    <property type="entry name" value="CYTOCHROME C OXIDASE SUBUNIT 3"/>
    <property type="match status" value="1"/>
</dbReference>
<dbReference type="GeneID" id="5333420"/>
<comment type="function">
    <text evidence="8">Component of the cytochrome c oxidase, the last enzyme in the mitochondrial electron transport chain which drives oxidative phosphorylation. The respiratory chain contains 3 multisubunit complexes succinate dehydrogenase (complex II, CII), ubiquinol-cytochrome c oxidoreductase (cytochrome b-c1 complex, complex III, CIII) and cytochrome c oxidase (complex IV, CIV), that cooperate to transfer electrons derived from NADH and succinate to molecular oxygen, creating an electrochemical gradient over the inner membrane that drives transmembrane transport and the ATP synthase. Cytochrome c oxidase is the component of the respiratory chain that catalyzes the reduction of oxygen to water. Electrons originating from reduced cytochrome c in the intermembrane space (IMS) are transferred via the dinuclear copper A center (CU(A)) of subunit 2 and heme A of subunit 1 to the active site in subunit 1, a binuclear center (BNC) formed by heme A3 and copper B (CU(B)). The BNC reduces molecular oxygen to 2 water molecules using 4 electrons from cytochrome c in the IMS and 4 protons from the mitochondrial matrix.</text>
</comment>
<comment type="subcellular location">
    <subcellularLocation>
        <location evidence="1">Membrane</location>
        <topology evidence="1">Multi-pass membrane protein</topology>
    </subcellularLocation>
</comment>
<evidence type="ECO:0000256" key="8">
    <source>
        <dbReference type="RuleBase" id="RU003375"/>
    </source>
</evidence>
<dbReference type="InterPro" id="IPR024791">
    <property type="entry name" value="Cyt_c/ubiquinol_Oxase_su3"/>
</dbReference>
<dbReference type="InterPro" id="IPR000298">
    <property type="entry name" value="Cyt_c_oxidase-like_su3"/>
</dbReference>
<dbReference type="GO" id="GO:0016020">
    <property type="term" value="C:membrane"/>
    <property type="evidence" value="ECO:0007669"/>
    <property type="project" value="UniProtKB-SubCell"/>
</dbReference>
<keyword evidence="6 9" id="KW-1133">Transmembrane helix</keyword>
<evidence type="ECO:0000313" key="11">
    <source>
        <dbReference type="EMBL" id="ABG91496.1"/>
    </source>
</evidence>
<evidence type="ECO:0000256" key="3">
    <source>
        <dbReference type="ARBA" id="ARBA00015944"/>
    </source>
</evidence>
<feature type="transmembrane region" description="Helical" evidence="9">
    <location>
        <begin position="194"/>
        <end position="214"/>
    </location>
</feature>
<evidence type="ECO:0000256" key="4">
    <source>
        <dbReference type="ARBA" id="ARBA00022692"/>
    </source>
</evidence>
<dbReference type="InterPro" id="IPR013833">
    <property type="entry name" value="Cyt_c_oxidase_su3_a-hlx"/>
</dbReference>
<comment type="similarity">
    <text evidence="2 8">Belongs to the cytochrome c oxidase subunit 3 family.</text>
</comment>
<gene>
    <name evidence="11" type="primary">cox3</name>
    <name evidence="12" type="synonym">COX3</name>
</gene>
<protein>
    <recommendedName>
        <fullName evidence="3 8">Cytochrome c oxidase subunit 3</fullName>
    </recommendedName>
</protein>
<feature type="transmembrane region" description="Helical" evidence="9">
    <location>
        <begin position="6"/>
        <end position="39"/>
    </location>
</feature>
<feature type="transmembrane region" description="Helical" evidence="9">
    <location>
        <begin position="121"/>
        <end position="142"/>
    </location>
</feature>
<proteinExistence type="inferred from homology"/>
<evidence type="ECO:0000313" key="12">
    <source>
        <dbReference type="EMBL" id="BAV82966.1"/>
    </source>
</evidence>
<dbReference type="SUPFAM" id="SSF81452">
    <property type="entry name" value="Cytochrome c oxidase subunit III-like"/>
    <property type="match status" value="1"/>
</dbReference>
<feature type="transmembrane region" description="Helical" evidence="9">
    <location>
        <begin position="86"/>
        <end position="109"/>
    </location>
</feature>
<keyword evidence="4 8" id="KW-0812">Transmembrane</keyword>
<dbReference type="EMBL" id="DQ859919">
    <property type="protein sequence ID" value="ABG91496.1"/>
    <property type="molecule type" value="Genomic_DNA"/>
</dbReference>
<dbReference type="EMBL" id="AP017711">
    <property type="protein sequence ID" value="BAV82966.1"/>
    <property type="molecule type" value="Genomic_DNA"/>
</dbReference>
<organism evidence="11">
    <name type="scientific">Trichobilharzia regenti</name>
    <name type="common">Nasal bird schistosome</name>
    <dbReference type="NCBI Taxonomy" id="157069"/>
    <lineage>
        <taxon>Eukaryota</taxon>
        <taxon>Metazoa</taxon>
        <taxon>Spiralia</taxon>
        <taxon>Lophotrochozoa</taxon>
        <taxon>Platyhelminthes</taxon>
        <taxon>Trematoda</taxon>
        <taxon>Digenea</taxon>
        <taxon>Strigeidida</taxon>
        <taxon>Schistosomatoidea</taxon>
        <taxon>Schistosomatidae</taxon>
        <taxon>Trichobilharzia</taxon>
    </lineage>
</organism>